<name>A0A401RAS5_STRNR</name>
<dbReference type="Pfam" id="PF25232">
    <property type="entry name" value="DUF7848"/>
    <property type="match status" value="1"/>
</dbReference>
<feature type="domain" description="DUF7848" evidence="1">
    <location>
        <begin position="2"/>
        <end position="75"/>
    </location>
</feature>
<sequence>MSTYAFAPWAIGPDRSDEETVSPLRQIECTTCREKSEADAQQFGSDTWAISHAARTGHLGFREVVTALLRVVPAPGNPHYGKEAQR</sequence>
<dbReference type="InterPro" id="IPR057170">
    <property type="entry name" value="DUF7848"/>
</dbReference>
<dbReference type="Proteomes" id="UP000288351">
    <property type="component" value="Unassembled WGS sequence"/>
</dbReference>
<dbReference type="AlphaFoldDB" id="A0A401RAS5"/>
<protein>
    <recommendedName>
        <fullName evidence="1">DUF7848 domain-containing protein</fullName>
    </recommendedName>
</protein>
<comment type="caution">
    <text evidence="2">The sequence shown here is derived from an EMBL/GenBank/DDBJ whole genome shotgun (WGS) entry which is preliminary data.</text>
</comment>
<dbReference type="EMBL" id="BHXC01000007">
    <property type="protein sequence ID" value="GCB94704.1"/>
    <property type="molecule type" value="Genomic_DNA"/>
</dbReference>
<organism evidence="2 3">
    <name type="scientific">Streptomyces noursei</name>
    <name type="common">Streptomyces albulus</name>
    <dbReference type="NCBI Taxonomy" id="1971"/>
    <lineage>
        <taxon>Bacteria</taxon>
        <taxon>Bacillati</taxon>
        <taxon>Actinomycetota</taxon>
        <taxon>Actinomycetes</taxon>
        <taxon>Kitasatosporales</taxon>
        <taxon>Streptomycetaceae</taxon>
        <taxon>Streptomyces</taxon>
    </lineage>
</organism>
<gene>
    <name evidence="2" type="ORF">SALB_07505</name>
</gene>
<accession>A0A401RAS5</accession>
<proteinExistence type="predicted"/>
<evidence type="ECO:0000259" key="1">
    <source>
        <dbReference type="Pfam" id="PF25232"/>
    </source>
</evidence>
<evidence type="ECO:0000313" key="3">
    <source>
        <dbReference type="Proteomes" id="UP000288351"/>
    </source>
</evidence>
<reference evidence="2 3" key="1">
    <citation type="journal article" date="2019" name="Microbiol. Resour. Announc.">
        <title>Draft Genome Sequence of the Most Traditional epsilon-Poly-l-Lysine Producer, Streptomyces albulus NBRC14147.</title>
        <authorList>
            <person name="Yamanaka K."/>
            <person name="Hamano Y."/>
        </authorList>
    </citation>
    <scope>NUCLEOTIDE SEQUENCE [LARGE SCALE GENOMIC DNA]</scope>
    <source>
        <strain evidence="2 3">NBRC 14147</strain>
    </source>
</reference>
<evidence type="ECO:0000313" key="2">
    <source>
        <dbReference type="EMBL" id="GCB94704.1"/>
    </source>
</evidence>
<dbReference type="RefSeq" id="WP_016577904.1">
    <property type="nucleotide sequence ID" value="NZ_BHXC01000007.1"/>
</dbReference>